<protein>
    <recommendedName>
        <fullName evidence="4">Atypical Rib domain-containing protein</fullName>
    </recommendedName>
</protein>
<comment type="caution">
    <text evidence="5">The sequence shown here is derived from an EMBL/GenBank/DDBJ whole genome shotgun (WGS) entry which is preliminary data.</text>
</comment>
<proteinExistence type="predicted"/>
<feature type="transmembrane region" description="Helical" evidence="3">
    <location>
        <begin position="368"/>
        <end position="388"/>
    </location>
</feature>
<dbReference type="Proteomes" id="UP001637994">
    <property type="component" value="Unassembled WGS sequence"/>
</dbReference>
<keyword evidence="3" id="KW-1133">Transmembrane helix</keyword>
<name>A0ABW9MFJ1_9FIRM</name>
<accession>A0ABW9MFJ1</accession>
<feature type="region of interest" description="Disordered" evidence="2">
    <location>
        <begin position="128"/>
        <end position="195"/>
    </location>
</feature>
<evidence type="ECO:0000313" key="6">
    <source>
        <dbReference type="Proteomes" id="UP001637994"/>
    </source>
</evidence>
<feature type="compositionally biased region" description="Basic and acidic residues" evidence="2">
    <location>
        <begin position="137"/>
        <end position="162"/>
    </location>
</feature>
<feature type="region of interest" description="Disordered" evidence="2">
    <location>
        <begin position="1"/>
        <end position="20"/>
    </location>
</feature>
<dbReference type="Pfam" id="PF07554">
    <property type="entry name" value="FIVAR"/>
    <property type="match status" value="1"/>
</dbReference>
<dbReference type="Pfam" id="PF18938">
    <property type="entry name" value="aRib"/>
    <property type="match status" value="3"/>
</dbReference>
<feature type="compositionally biased region" description="Basic and acidic residues" evidence="2">
    <location>
        <begin position="253"/>
        <end position="274"/>
    </location>
</feature>
<evidence type="ECO:0000259" key="4">
    <source>
        <dbReference type="Pfam" id="PF18938"/>
    </source>
</evidence>
<feature type="region of interest" description="Disordered" evidence="2">
    <location>
        <begin position="235"/>
        <end position="274"/>
    </location>
</feature>
<keyword evidence="1" id="KW-0732">Signal</keyword>
<sequence length="397" mass="41743">KKADEAGTVVAPAEPVKGAEPSILTEPEKKAVEDAVKKANPNLPEGATVEVGKDGTVTVKDKDGKELGKLKPEETVKKAGAATSVDKNPLEAEVAKKDATKASDKYKNADKDKKDAYDKALADAEKVLADPNASQDDVNKAKKALEDAEKALNGKASGDADKIGPNIPGNTEVGNKDKLTEEEKSKIAEKIKEANKDKFPAGTKVTVDEKGNATITYPNGSKDVIGADKLIKEKASGNESGGNIGGIIIPGSKADEGDKDNTSNEDDNKKKLTEAEKYPVKAIKVKAGARDMKHLTDDEKHEVIDKVKKANPAAIDVIVDDKGNATLIYADGSKNFINAEDLIFQVAAQKEKMPNAKANKAGKNVKTGVGSVSGIVGLAGISIAGLLASRKKEEEDK</sequence>
<feature type="compositionally biased region" description="Basic and acidic residues" evidence="2">
    <location>
        <begin position="174"/>
        <end position="195"/>
    </location>
</feature>
<feature type="domain" description="Atypical Rib" evidence="4">
    <location>
        <begin position="165"/>
        <end position="234"/>
    </location>
</feature>
<feature type="domain" description="Atypical Rib" evidence="4">
    <location>
        <begin position="284"/>
        <end position="344"/>
    </location>
</feature>
<evidence type="ECO:0000313" key="5">
    <source>
        <dbReference type="EMBL" id="MFO3668135.1"/>
    </source>
</evidence>
<organism evidence="5 6">
    <name type="scientific">Anaerococcus kampingae</name>
    <dbReference type="NCBI Taxonomy" id="3115614"/>
    <lineage>
        <taxon>Bacteria</taxon>
        <taxon>Bacillati</taxon>
        <taxon>Bacillota</taxon>
        <taxon>Tissierellia</taxon>
        <taxon>Tissierellales</taxon>
        <taxon>Peptoniphilaceae</taxon>
        <taxon>Anaerococcus</taxon>
    </lineage>
</organism>
<feature type="non-terminal residue" evidence="5">
    <location>
        <position position="1"/>
    </location>
</feature>
<dbReference type="Gene3D" id="1.20.5.420">
    <property type="entry name" value="Immunoglobulin FC, subunit C"/>
    <property type="match status" value="1"/>
</dbReference>
<feature type="region of interest" description="Disordered" evidence="2">
    <location>
        <begin position="96"/>
        <end position="115"/>
    </location>
</feature>
<gene>
    <name evidence="5" type="ORF">ACCQ42_10265</name>
</gene>
<dbReference type="EMBL" id="JBGMEF010000059">
    <property type="protein sequence ID" value="MFO3668135.1"/>
    <property type="molecule type" value="Genomic_DNA"/>
</dbReference>
<keyword evidence="3" id="KW-0812">Transmembrane</keyword>
<evidence type="ECO:0000256" key="3">
    <source>
        <dbReference type="SAM" id="Phobius"/>
    </source>
</evidence>
<dbReference type="SUPFAM" id="SSF46997">
    <property type="entry name" value="Bacterial immunoglobulin/albumin-binding domains"/>
    <property type="match status" value="1"/>
</dbReference>
<dbReference type="Gene3D" id="3.10.20.890">
    <property type="match status" value="3"/>
</dbReference>
<evidence type="ECO:0000256" key="2">
    <source>
        <dbReference type="SAM" id="MobiDB-lite"/>
    </source>
</evidence>
<keyword evidence="6" id="KW-1185">Reference proteome</keyword>
<keyword evidence="3" id="KW-0472">Membrane</keyword>
<evidence type="ECO:0000256" key="1">
    <source>
        <dbReference type="ARBA" id="ARBA00022729"/>
    </source>
</evidence>
<feature type="domain" description="Atypical Rib" evidence="4">
    <location>
        <begin position="8"/>
        <end position="78"/>
    </location>
</feature>
<dbReference type="InterPro" id="IPR009063">
    <property type="entry name" value="Ig/albumin-bd_sf"/>
</dbReference>
<dbReference type="InterPro" id="IPR044024">
    <property type="entry name" value="aRib"/>
</dbReference>
<reference evidence="5 6" key="1">
    <citation type="journal article" date="2025" name="Anaerobe">
        <title>Description of Anaerococcus kampingiae sp. nov., Anaerococcus groningensis sp. nov., Anaerococcus martiniensis sp. nov., and Anaerococcus cruorum sp. nov., isolated from human clinical specimens.</title>
        <authorList>
            <person name="Boiten K.E."/>
            <person name="Meijer J."/>
            <person name="van Wezel E.M."/>
            <person name="Veloo A.C.M."/>
        </authorList>
    </citation>
    <scope>NUCLEOTIDE SEQUENCE [LARGE SCALE GENOMIC DNA]</scope>
    <source>
        <strain evidence="5 6">ENR0874</strain>
    </source>
</reference>